<dbReference type="CDD" id="cd21631">
    <property type="entry name" value="RHH_CopG_NikR-like"/>
    <property type="match status" value="1"/>
</dbReference>
<dbReference type="GO" id="GO:0006355">
    <property type="term" value="P:regulation of DNA-templated transcription"/>
    <property type="evidence" value="ECO:0007669"/>
    <property type="project" value="InterPro"/>
</dbReference>
<dbReference type="EMBL" id="LJCR01003740">
    <property type="protein sequence ID" value="KPV44702.1"/>
    <property type="molecule type" value="Genomic_DNA"/>
</dbReference>
<evidence type="ECO:0000313" key="2">
    <source>
        <dbReference type="Proteomes" id="UP000050509"/>
    </source>
</evidence>
<sequence length="82" mass="9441">MKTAISLPDPLFHEAEQFAQARGLSRSELYARALELYLQAHRQQDITEALNHLYSDEPSTLDPAFVPHKQRYCRKKIGDGAW</sequence>
<organism evidence="1 2">
    <name type="scientific">Kouleothrix aurantiaca</name>
    <dbReference type="NCBI Taxonomy" id="186479"/>
    <lineage>
        <taxon>Bacteria</taxon>
        <taxon>Bacillati</taxon>
        <taxon>Chloroflexota</taxon>
        <taxon>Chloroflexia</taxon>
        <taxon>Chloroflexales</taxon>
        <taxon>Roseiflexineae</taxon>
        <taxon>Roseiflexaceae</taxon>
        <taxon>Kouleothrix</taxon>
    </lineage>
</organism>
<comment type="caution">
    <text evidence="1">The sequence shown here is derived from an EMBL/GenBank/DDBJ whole genome shotgun (WGS) entry which is preliminary data.</text>
</comment>
<reference evidence="1 2" key="1">
    <citation type="submission" date="2015-09" db="EMBL/GenBank/DDBJ databases">
        <title>Draft genome sequence of Kouleothrix aurantiaca JCM 19913.</title>
        <authorList>
            <person name="Hemp J."/>
        </authorList>
    </citation>
    <scope>NUCLEOTIDE SEQUENCE [LARGE SCALE GENOMIC DNA]</scope>
    <source>
        <strain evidence="1 2">COM-B</strain>
    </source>
</reference>
<dbReference type="Gene3D" id="1.10.1220.10">
    <property type="entry name" value="Met repressor-like"/>
    <property type="match status" value="1"/>
</dbReference>
<dbReference type="InterPro" id="IPR013321">
    <property type="entry name" value="Arc_rbn_hlx_hlx"/>
</dbReference>
<dbReference type="SUPFAM" id="SSF47598">
    <property type="entry name" value="Ribbon-helix-helix"/>
    <property type="match status" value="1"/>
</dbReference>
<dbReference type="InterPro" id="IPR010985">
    <property type="entry name" value="Ribbon_hlx_hlx"/>
</dbReference>
<evidence type="ECO:0000313" key="1">
    <source>
        <dbReference type="EMBL" id="KPV44702.1"/>
    </source>
</evidence>
<dbReference type="Proteomes" id="UP000050509">
    <property type="component" value="Unassembled WGS sequence"/>
</dbReference>
<accession>A0A0P9D5I6</accession>
<evidence type="ECO:0008006" key="3">
    <source>
        <dbReference type="Google" id="ProtNLM"/>
    </source>
</evidence>
<gene>
    <name evidence="1" type="ORF">SE17_44185</name>
</gene>
<keyword evidence="2" id="KW-1185">Reference proteome</keyword>
<protein>
    <recommendedName>
        <fullName evidence="3">ChpI protein</fullName>
    </recommendedName>
</protein>
<dbReference type="AlphaFoldDB" id="A0A0P9D5I6"/>
<proteinExistence type="predicted"/>
<name>A0A0P9D5I6_9CHLR</name>